<comment type="caution">
    <text evidence="3">The sequence shown here is derived from an EMBL/GenBank/DDBJ whole genome shotgun (WGS) entry which is preliminary data.</text>
</comment>
<keyword evidence="4" id="KW-1185">Reference proteome</keyword>
<evidence type="ECO:0000256" key="1">
    <source>
        <dbReference type="SAM" id="Phobius"/>
    </source>
</evidence>
<keyword evidence="1" id="KW-0472">Membrane</keyword>
<keyword evidence="1" id="KW-0812">Transmembrane</keyword>
<feature type="non-terminal residue" evidence="3">
    <location>
        <position position="64"/>
    </location>
</feature>
<proteinExistence type="predicted"/>
<dbReference type="AlphaFoldDB" id="A0AAD7DXY6"/>
<protein>
    <recommendedName>
        <fullName evidence="2">F-box domain-containing protein</fullName>
    </recommendedName>
</protein>
<gene>
    <name evidence="3" type="ORF">B0H17DRAFT_925554</name>
</gene>
<organism evidence="3 4">
    <name type="scientific">Mycena rosella</name>
    <name type="common">Pink bonnet</name>
    <name type="synonym">Agaricus rosellus</name>
    <dbReference type="NCBI Taxonomy" id="1033263"/>
    <lineage>
        <taxon>Eukaryota</taxon>
        <taxon>Fungi</taxon>
        <taxon>Dikarya</taxon>
        <taxon>Basidiomycota</taxon>
        <taxon>Agaricomycotina</taxon>
        <taxon>Agaricomycetes</taxon>
        <taxon>Agaricomycetidae</taxon>
        <taxon>Agaricales</taxon>
        <taxon>Marasmiineae</taxon>
        <taxon>Mycenaceae</taxon>
        <taxon>Mycena</taxon>
    </lineage>
</organism>
<evidence type="ECO:0000259" key="2">
    <source>
        <dbReference type="Pfam" id="PF12937"/>
    </source>
</evidence>
<accession>A0AAD7DXY6</accession>
<sequence>MLEASLALVIYPVLTLPTEITSRIFVHCLPKHRRVRPSPTTPPLTLAQICRHWREVALSTCQLW</sequence>
<evidence type="ECO:0000313" key="3">
    <source>
        <dbReference type="EMBL" id="KAJ7700511.1"/>
    </source>
</evidence>
<dbReference type="InterPro" id="IPR001810">
    <property type="entry name" value="F-box_dom"/>
</dbReference>
<feature type="transmembrane region" description="Helical" evidence="1">
    <location>
        <begin position="6"/>
        <end position="26"/>
    </location>
</feature>
<evidence type="ECO:0000313" key="4">
    <source>
        <dbReference type="Proteomes" id="UP001221757"/>
    </source>
</evidence>
<dbReference type="Pfam" id="PF12937">
    <property type="entry name" value="F-box-like"/>
    <property type="match status" value="1"/>
</dbReference>
<dbReference type="Proteomes" id="UP001221757">
    <property type="component" value="Unassembled WGS sequence"/>
</dbReference>
<feature type="domain" description="F-box" evidence="2">
    <location>
        <begin position="14"/>
        <end position="64"/>
    </location>
</feature>
<reference evidence="3" key="1">
    <citation type="submission" date="2023-03" db="EMBL/GenBank/DDBJ databases">
        <title>Massive genome expansion in bonnet fungi (Mycena s.s.) driven by repeated elements and novel gene families across ecological guilds.</title>
        <authorList>
            <consortium name="Lawrence Berkeley National Laboratory"/>
            <person name="Harder C.B."/>
            <person name="Miyauchi S."/>
            <person name="Viragh M."/>
            <person name="Kuo A."/>
            <person name="Thoen E."/>
            <person name="Andreopoulos B."/>
            <person name="Lu D."/>
            <person name="Skrede I."/>
            <person name="Drula E."/>
            <person name="Henrissat B."/>
            <person name="Morin E."/>
            <person name="Kohler A."/>
            <person name="Barry K."/>
            <person name="LaButti K."/>
            <person name="Morin E."/>
            <person name="Salamov A."/>
            <person name="Lipzen A."/>
            <person name="Mereny Z."/>
            <person name="Hegedus B."/>
            <person name="Baldrian P."/>
            <person name="Stursova M."/>
            <person name="Weitz H."/>
            <person name="Taylor A."/>
            <person name="Grigoriev I.V."/>
            <person name="Nagy L.G."/>
            <person name="Martin F."/>
            <person name="Kauserud H."/>
        </authorList>
    </citation>
    <scope>NUCLEOTIDE SEQUENCE</scope>
    <source>
        <strain evidence="3">CBHHK067</strain>
    </source>
</reference>
<name>A0AAD7DXY6_MYCRO</name>
<keyword evidence="1" id="KW-1133">Transmembrane helix</keyword>
<dbReference type="Gene3D" id="1.20.1280.50">
    <property type="match status" value="1"/>
</dbReference>
<dbReference type="EMBL" id="JARKIE010000020">
    <property type="protein sequence ID" value="KAJ7700511.1"/>
    <property type="molecule type" value="Genomic_DNA"/>
</dbReference>